<dbReference type="AlphaFoldDB" id="A0AAV4F6H2"/>
<keyword evidence="1" id="KW-0472">Membrane</keyword>
<comment type="caution">
    <text evidence="2">The sequence shown here is derived from an EMBL/GenBank/DDBJ whole genome shotgun (WGS) entry which is preliminary data.</text>
</comment>
<evidence type="ECO:0000313" key="2">
    <source>
        <dbReference type="EMBL" id="GFR68817.1"/>
    </source>
</evidence>
<evidence type="ECO:0000313" key="3">
    <source>
        <dbReference type="Proteomes" id="UP000762676"/>
    </source>
</evidence>
<dbReference type="Proteomes" id="UP000762676">
    <property type="component" value="Unassembled WGS sequence"/>
</dbReference>
<evidence type="ECO:0000256" key="1">
    <source>
        <dbReference type="SAM" id="Phobius"/>
    </source>
</evidence>
<protein>
    <submittedName>
        <fullName evidence="2">Uncharacterized protein</fullName>
    </submittedName>
</protein>
<keyword evidence="3" id="KW-1185">Reference proteome</keyword>
<keyword evidence="1" id="KW-0812">Transmembrane</keyword>
<gene>
    <name evidence="2" type="ORF">ElyMa_000286600</name>
</gene>
<organism evidence="2 3">
    <name type="scientific">Elysia marginata</name>
    <dbReference type="NCBI Taxonomy" id="1093978"/>
    <lineage>
        <taxon>Eukaryota</taxon>
        <taxon>Metazoa</taxon>
        <taxon>Spiralia</taxon>
        <taxon>Lophotrochozoa</taxon>
        <taxon>Mollusca</taxon>
        <taxon>Gastropoda</taxon>
        <taxon>Heterobranchia</taxon>
        <taxon>Euthyneura</taxon>
        <taxon>Panpulmonata</taxon>
        <taxon>Sacoglossa</taxon>
        <taxon>Placobranchoidea</taxon>
        <taxon>Plakobranchidae</taxon>
        <taxon>Elysia</taxon>
    </lineage>
</organism>
<feature type="transmembrane region" description="Helical" evidence="1">
    <location>
        <begin position="28"/>
        <end position="48"/>
    </location>
</feature>
<proteinExistence type="predicted"/>
<accession>A0AAV4F6H2</accession>
<dbReference type="EMBL" id="BMAT01000578">
    <property type="protein sequence ID" value="GFR68817.1"/>
    <property type="molecule type" value="Genomic_DNA"/>
</dbReference>
<reference evidence="2 3" key="1">
    <citation type="journal article" date="2021" name="Elife">
        <title>Chloroplast acquisition without the gene transfer in kleptoplastic sea slugs, Plakobranchus ocellatus.</title>
        <authorList>
            <person name="Maeda T."/>
            <person name="Takahashi S."/>
            <person name="Yoshida T."/>
            <person name="Shimamura S."/>
            <person name="Takaki Y."/>
            <person name="Nagai Y."/>
            <person name="Toyoda A."/>
            <person name="Suzuki Y."/>
            <person name="Arimoto A."/>
            <person name="Ishii H."/>
            <person name="Satoh N."/>
            <person name="Nishiyama T."/>
            <person name="Hasebe M."/>
            <person name="Maruyama T."/>
            <person name="Minagawa J."/>
            <person name="Obokata J."/>
            <person name="Shigenobu S."/>
        </authorList>
    </citation>
    <scope>NUCLEOTIDE SEQUENCE [LARGE SCALE GENOMIC DNA]</scope>
</reference>
<name>A0AAV4F6H2_9GAST</name>
<keyword evidence="1" id="KW-1133">Transmembrane helix</keyword>
<sequence length="114" mass="12818">MSSSSPNHSRYGEKAECPVYFRRNMSVLSSAVFHLVCIFCPALFQILLHRRKFAAGSSPDSVYIDSFHVSYHTYGRMYAVISDLATILHTFVDTIKGSYVCCDKRSGDNSPHIC</sequence>